<name>A0A8S0XZF8_9FIRM</name>
<dbReference type="CDD" id="cd02253">
    <property type="entry name" value="DmpA"/>
    <property type="match status" value="1"/>
</dbReference>
<keyword evidence="2" id="KW-0808">Transferase</keyword>
<dbReference type="EMBL" id="CDGJ01000005">
    <property type="protein sequence ID" value="CEJ05932.1"/>
    <property type="molecule type" value="Genomic_DNA"/>
</dbReference>
<dbReference type="SUPFAM" id="SSF56266">
    <property type="entry name" value="DmpA/ArgJ-like"/>
    <property type="match status" value="1"/>
</dbReference>
<dbReference type="RefSeq" id="WP_240985838.1">
    <property type="nucleotide sequence ID" value="NZ_CDGJ01000005.1"/>
</dbReference>
<dbReference type="EC" id="2.3.1.35" evidence="2 3"/>
<evidence type="ECO:0000313" key="2">
    <source>
        <dbReference type="EMBL" id="CAA7602477.1"/>
    </source>
</evidence>
<dbReference type="InterPro" id="IPR016117">
    <property type="entry name" value="ArgJ-like_dom_sf"/>
</dbReference>
<evidence type="ECO:0000313" key="3">
    <source>
        <dbReference type="EMBL" id="CEJ05932.1"/>
    </source>
</evidence>
<dbReference type="Pfam" id="PF03576">
    <property type="entry name" value="Peptidase_S58"/>
    <property type="match status" value="1"/>
</dbReference>
<dbReference type="InterPro" id="IPR005321">
    <property type="entry name" value="Peptidase_S58_DmpA"/>
</dbReference>
<dbReference type="PANTHER" id="PTHR36512:SF3">
    <property type="entry name" value="BLR5678 PROTEIN"/>
    <property type="match status" value="1"/>
</dbReference>
<gene>
    <name evidence="3" type="ORF">DEACI_0352</name>
    <name evidence="2" type="ORF">DEACI_3152</name>
</gene>
<dbReference type="PANTHER" id="PTHR36512">
    <property type="entry name" value="D-AMINOPEPTIDASE"/>
    <property type="match status" value="1"/>
</dbReference>
<reference evidence="2" key="2">
    <citation type="submission" date="2020-01" db="EMBL/GenBank/DDBJ databases">
        <authorList>
            <person name="Hornung B."/>
        </authorList>
    </citation>
    <scope>NUCLEOTIDE SEQUENCE</scope>
    <source>
        <strain evidence="2">PacBioINE</strain>
    </source>
</reference>
<evidence type="ECO:0000313" key="4">
    <source>
        <dbReference type="Proteomes" id="UP001071230"/>
    </source>
</evidence>
<dbReference type="KEGG" id="aacx:DEACI_3152"/>
<dbReference type="GO" id="GO:0004358">
    <property type="term" value="F:L-glutamate N-acetyltransferase activity, acting on acetyl-L-ornithine as donor"/>
    <property type="evidence" value="ECO:0007669"/>
    <property type="project" value="UniProtKB-EC"/>
</dbReference>
<dbReference type="Proteomes" id="UP000836597">
    <property type="component" value="Chromosome"/>
</dbReference>
<comment type="similarity">
    <text evidence="1">Belongs to the peptidase S58 family.</text>
</comment>
<dbReference type="AlphaFoldDB" id="A0A8S0XZF8"/>
<dbReference type="Gene3D" id="3.60.70.12">
    <property type="entry name" value="L-amino peptidase D-ALA esterase/amidase"/>
    <property type="match status" value="1"/>
</dbReference>
<dbReference type="Proteomes" id="UP001071230">
    <property type="component" value="Unassembled WGS sequence"/>
</dbReference>
<protein>
    <submittedName>
        <fullName evidence="2">Glutamate N-acetyltransferase</fullName>
        <ecNumber evidence="2 3">2.3.1.35</ecNumber>
    </submittedName>
    <submittedName>
        <fullName evidence="3">L-aminopeptidase/D-esterase</fullName>
        <ecNumber evidence="3">2.3.1.1</ecNumber>
    </submittedName>
</protein>
<keyword evidence="2" id="KW-0012">Acyltransferase</keyword>
<accession>A0A8S0XZF8</accession>
<keyword evidence="4" id="KW-1185">Reference proteome</keyword>
<dbReference type="EMBL" id="LR746496">
    <property type="protein sequence ID" value="CAA7602477.1"/>
    <property type="molecule type" value="Genomic_DNA"/>
</dbReference>
<dbReference type="GO" id="GO:0004177">
    <property type="term" value="F:aminopeptidase activity"/>
    <property type="evidence" value="ECO:0007669"/>
    <property type="project" value="TreeGrafter"/>
</dbReference>
<reference evidence="3" key="1">
    <citation type="submission" date="2014-11" db="EMBL/GenBank/DDBJ databases">
        <authorList>
            <person name="Hornung B.V."/>
        </authorList>
    </citation>
    <scope>NUCLEOTIDE SEQUENCE</scope>
    <source>
        <strain evidence="3">INE</strain>
    </source>
</reference>
<dbReference type="EC" id="2.3.1.1" evidence="3"/>
<sequence length="379" mass="39605">MLRQPECRGNSLAGASGAAGRLSPRALGLWLGALPAGKLNDLTDVPGVTVGHVSLIRGQGPLVPGQGPVRTGVTAVLPHSGNLYRRPCRAAVFVFNGFGKSIGVPYIRETGLINAPILLTNTLSVNDVANGVIDYLLRQNAKIGNNARTPDIVVFECDDSYLNDIRGRHVKPWDAVLAIKRAAAGPVAQGNVGAGVGMSCFQLKGGIGSASRLITGKNGRRFVLGMLVLANFGLQEDLLVNGVPVGRLLPAEASGSYVPGSLISIGITDAPLSSRQLEKLAERTVLGQARTGSLSRPGSGDFALLVSTASLSECESVSDWELDGYYQAVAETTAESIWNAIFLAETMVGRDGHLRRALPLGETLTVIRNWAGGLANGAP</sequence>
<evidence type="ECO:0000256" key="1">
    <source>
        <dbReference type="ARBA" id="ARBA00007068"/>
    </source>
</evidence>
<proteinExistence type="inferred from homology"/>
<organism evidence="2">
    <name type="scientific">Acididesulfobacillus acetoxydans</name>
    <dbReference type="NCBI Taxonomy" id="1561005"/>
    <lineage>
        <taxon>Bacteria</taxon>
        <taxon>Bacillati</taxon>
        <taxon>Bacillota</taxon>
        <taxon>Clostridia</taxon>
        <taxon>Eubacteriales</taxon>
        <taxon>Peptococcaceae</taxon>
        <taxon>Acididesulfobacillus</taxon>
    </lineage>
</organism>